<keyword evidence="12" id="KW-0206">Cytoskeleton</keyword>
<keyword evidence="6" id="KW-0158">Chromosome</keyword>
<feature type="region of interest" description="Disordered" evidence="17">
    <location>
        <begin position="83"/>
        <end position="166"/>
    </location>
</feature>
<dbReference type="InterPro" id="IPR013958">
    <property type="entry name" value="DASH_Dad1"/>
</dbReference>
<dbReference type="EMBL" id="KZ819603">
    <property type="protein sequence ID" value="PWN34486.1"/>
    <property type="molecule type" value="Genomic_DNA"/>
</dbReference>
<evidence type="ECO:0000256" key="9">
    <source>
        <dbReference type="ARBA" id="ARBA00022701"/>
    </source>
</evidence>
<feature type="compositionally biased region" description="Polar residues" evidence="17">
    <location>
        <begin position="91"/>
        <end position="112"/>
    </location>
</feature>
<dbReference type="AlphaFoldDB" id="A0A316VAE4"/>
<accession>A0A316VAE4</accession>
<evidence type="ECO:0000256" key="15">
    <source>
        <dbReference type="ARBA" id="ARBA00023328"/>
    </source>
</evidence>
<keyword evidence="10" id="KW-0498">Mitosis</keyword>
<dbReference type="GO" id="GO:0042729">
    <property type="term" value="C:DASH complex"/>
    <property type="evidence" value="ECO:0007669"/>
    <property type="project" value="InterPro"/>
</dbReference>
<dbReference type="PANTHER" id="PTHR28025:SF1">
    <property type="entry name" value="DASH COMPLEX SUBUNIT DAD1"/>
    <property type="match status" value="1"/>
</dbReference>
<evidence type="ECO:0000256" key="12">
    <source>
        <dbReference type="ARBA" id="ARBA00023212"/>
    </source>
</evidence>
<evidence type="ECO:0000256" key="5">
    <source>
        <dbReference type="ARBA" id="ARBA00020261"/>
    </source>
</evidence>
<comment type="similarity">
    <text evidence="4">Belongs to the DASH complex DAD1 family.</text>
</comment>
<evidence type="ECO:0000256" key="6">
    <source>
        <dbReference type="ARBA" id="ARBA00022454"/>
    </source>
</evidence>
<evidence type="ECO:0000256" key="17">
    <source>
        <dbReference type="SAM" id="MobiDB-lite"/>
    </source>
</evidence>
<evidence type="ECO:0000256" key="16">
    <source>
        <dbReference type="ARBA" id="ARBA00030566"/>
    </source>
</evidence>
<protein>
    <recommendedName>
        <fullName evidence="5">DASH complex subunit DAD1</fullName>
    </recommendedName>
    <alternativeName>
        <fullName evidence="16">Outer kinetochore protein DAD1</fullName>
    </alternativeName>
</protein>
<evidence type="ECO:0000256" key="11">
    <source>
        <dbReference type="ARBA" id="ARBA00022838"/>
    </source>
</evidence>
<sequence length="166" mass="17102">MASTSKGNSANMAALQRSGSGSAPSPFFLKERERLITDIADGMEQLLGNVNTLNRKLEESVVVGQEFEPISNLWGPFVDMLTDHGIKPTKPSGTNEAGLKSSQTDDNPNAEGQQRLAGSLSAKELAESTAALSASLDGPNGNRLPPGVAPGGGTVYGMPSSSASAD</sequence>
<evidence type="ECO:0000256" key="13">
    <source>
        <dbReference type="ARBA" id="ARBA00023242"/>
    </source>
</evidence>
<keyword evidence="11" id="KW-0995">Kinetochore</keyword>
<feature type="region of interest" description="Disordered" evidence="17">
    <location>
        <begin position="1"/>
        <end position="26"/>
    </location>
</feature>
<dbReference type="GO" id="GO:0044732">
    <property type="term" value="C:mitotic spindle pole body"/>
    <property type="evidence" value="ECO:0007669"/>
    <property type="project" value="TreeGrafter"/>
</dbReference>
<keyword evidence="13" id="KW-0539">Nucleus</keyword>
<evidence type="ECO:0000256" key="4">
    <source>
        <dbReference type="ARBA" id="ARBA00010146"/>
    </source>
</evidence>
<keyword evidence="9" id="KW-0493">Microtubule</keyword>
<evidence type="ECO:0000313" key="19">
    <source>
        <dbReference type="Proteomes" id="UP000245771"/>
    </source>
</evidence>
<gene>
    <name evidence="18" type="ORF">FA14DRAFT_171267</name>
</gene>
<reference evidence="18 19" key="1">
    <citation type="journal article" date="2018" name="Mol. Biol. Evol.">
        <title>Broad Genomic Sampling Reveals a Smut Pathogenic Ancestry of the Fungal Clade Ustilaginomycotina.</title>
        <authorList>
            <person name="Kijpornyongpan T."/>
            <person name="Mondo S.J."/>
            <person name="Barry K."/>
            <person name="Sandor L."/>
            <person name="Lee J."/>
            <person name="Lipzen A."/>
            <person name="Pangilinan J."/>
            <person name="LaButti K."/>
            <person name="Hainaut M."/>
            <person name="Henrissat B."/>
            <person name="Grigoriev I.V."/>
            <person name="Spatafora J.W."/>
            <person name="Aime M.C."/>
        </authorList>
    </citation>
    <scope>NUCLEOTIDE SEQUENCE [LARGE SCALE GENOMIC DNA]</scope>
    <source>
        <strain evidence="18 19">MCA 3882</strain>
    </source>
</reference>
<name>A0A316VAE4_9BASI</name>
<evidence type="ECO:0000256" key="1">
    <source>
        <dbReference type="ARBA" id="ARBA00004123"/>
    </source>
</evidence>
<organism evidence="18 19">
    <name type="scientific">Meira miltonrushii</name>
    <dbReference type="NCBI Taxonomy" id="1280837"/>
    <lineage>
        <taxon>Eukaryota</taxon>
        <taxon>Fungi</taxon>
        <taxon>Dikarya</taxon>
        <taxon>Basidiomycota</taxon>
        <taxon>Ustilaginomycotina</taxon>
        <taxon>Exobasidiomycetes</taxon>
        <taxon>Exobasidiales</taxon>
        <taxon>Brachybasidiaceae</taxon>
        <taxon>Meira</taxon>
    </lineage>
</organism>
<dbReference type="GO" id="GO:0051010">
    <property type="term" value="F:microtubule plus-end binding"/>
    <property type="evidence" value="ECO:0007669"/>
    <property type="project" value="TreeGrafter"/>
</dbReference>
<comment type="subcellular location">
    <subcellularLocation>
        <location evidence="3">Chromosome</location>
        <location evidence="3">Centromere</location>
        <location evidence="3">Kinetochore</location>
    </subcellularLocation>
    <subcellularLocation>
        <location evidence="2">Cytoplasm</location>
        <location evidence="2">Cytoskeleton</location>
        <location evidence="2">Spindle</location>
    </subcellularLocation>
    <subcellularLocation>
        <location evidence="1">Nucleus</location>
    </subcellularLocation>
</comment>
<evidence type="ECO:0000256" key="2">
    <source>
        <dbReference type="ARBA" id="ARBA00004186"/>
    </source>
</evidence>
<evidence type="ECO:0000256" key="10">
    <source>
        <dbReference type="ARBA" id="ARBA00022776"/>
    </source>
</evidence>
<proteinExistence type="inferred from homology"/>
<evidence type="ECO:0000313" key="18">
    <source>
        <dbReference type="EMBL" id="PWN34486.1"/>
    </source>
</evidence>
<evidence type="ECO:0000256" key="3">
    <source>
        <dbReference type="ARBA" id="ARBA00004629"/>
    </source>
</evidence>
<evidence type="ECO:0000256" key="8">
    <source>
        <dbReference type="ARBA" id="ARBA00022618"/>
    </source>
</evidence>
<dbReference type="Pfam" id="PF08649">
    <property type="entry name" value="DASH_Dad1"/>
    <property type="match status" value="1"/>
</dbReference>
<keyword evidence="7" id="KW-0963">Cytoplasm</keyword>
<dbReference type="GO" id="GO:0005876">
    <property type="term" value="C:spindle microtubule"/>
    <property type="evidence" value="ECO:0007669"/>
    <property type="project" value="TreeGrafter"/>
</dbReference>
<dbReference type="Proteomes" id="UP000245771">
    <property type="component" value="Unassembled WGS sequence"/>
</dbReference>
<dbReference type="RefSeq" id="XP_025354788.1">
    <property type="nucleotide sequence ID" value="XM_025500322.1"/>
</dbReference>
<keyword evidence="15" id="KW-0137">Centromere</keyword>
<dbReference type="InParanoid" id="A0A316VAE4"/>
<keyword evidence="8" id="KW-0132">Cell division</keyword>
<keyword evidence="14" id="KW-0131">Cell cycle</keyword>
<dbReference type="GO" id="GO:0051301">
    <property type="term" value="P:cell division"/>
    <property type="evidence" value="ECO:0007669"/>
    <property type="project" value="UniProtKB-KW"/>
</dbReference>
<feature type="compositionally biased region" description="Polar residues" evidence="17">
    <location>
        <begin position="1"/>
        <end position="23"/>
    </location>
</feature>
<dbReference type="OrthoDB" id="5566853at2759"/>
<evidence type="ECO:0000256" key="7">
    <source>
        <dbReference type="ARBA" id="ARBA00022490"/>
    </source>
</evidence>
<feature type="compositionally biased region" description="Low complexity" evidence="17">
    <location>
        <begin position="119"/>
        <end position="136"/>
    </location>
</feature>
<evidence type="ECO:0000256" key="14">
    <source>
        <dbReference type="ARBA" id="ARBA00023306"/>
    </source>
</evidence>
<dbReference type="GeneID" id="37022103"/>
<dbReference type="GO" id="GO:0072686">
    <property type="term" value="C:mitotic spindle"/>
    <property type="evidence" value="ECO:0007669"/>
    <property type="project" value="InterPro"/>
</dbReference>
<dbReference type="PANTHER" id="PTHR28025">
    <property type="entry name" value="DASH COMPLEX SUBUNIT DAD1"/>
    <property type="match status" value="1"/>
</dbReference>
<keyword evidence="19" id="KW-1185">Reference proteome</keyword>